<name>A0A423X1T6_9PEZI</name>
<comment type="subcellular location">
    <subcellularLocation>
        <location evidence="1">Membrane</location>
        <topology evidence="1">Multi-pass membrane protein</topology>
    </subcellularLocation>
</comment>
<gene>
    <name evidence="7" type="ORF">VMCG_02474</name>
</gene>
<evidence type="ECO:0000313" key="7">
    <source>
        <dbReference type="EMBL" id="ROW09683.1"/>
    </source>
</evidence>
<dbReference type="Proteomes" id="UP000283895">
    <property type="component" value="Unassembled WGS sequence"/>
</dbReference>
<feature type="domain" description="MARVEL" evidence="6">
    <location>
        <begin position="7"/>
        <end position="159"/>
    </location>
</feature>
<dbReference type="AlphaFoldDB" id="A0A423X1T6"/>
<evidence type="ECO:0000256" key="5">
    <source>
        <dbReference type="SAM" id="Phobius"/>
    </source>
</evidence>
<reference evidence="7 8" key="1">
    <citation type="submission" date="2015-09" db="EMBL/GenBank/DDBJ databases">
        <title>Host preference determinants of Valsa canker pathogens revealed by comparative genomics.</title>
        <authorList>
            <person name="Yin Z."/>
            <person name="Huang L."/>
        </authorList>
    </citation>
    <scope>NUCLEOTIDE SEQUENCE [LARGE SCALE GENOMIC DNA]</scope>
    <source>
        <strain evidence="7 8">03-1</strain>
    </source>
</reference>
<evidence type="ECO:0000256" key="1">
    <source>
        <dbReference type="ARBA" id="ARBA00004141"/>
    </source>
</evidence>
<evidence type="ECO:0000256" key="2">
    <source>
        <dbReference type="ARBA" id="ARBA00022692"/>
    </source>
</evidence>
<keyword evidence="4 5" id="KW-0472">Membrane</keyword>
<dbReference type="EMBL" id="LKEA01000004">
    <property type="protein sequence ID" value="ROW09683.1"/>
    <property type="molecule type" value="Genomic_DNA"/>
</dbReference>
<evidence type="ECO:0000259" key="6">
    <source>
        <dbReference type="Pfam" id="PF01284"/>
    </source>
</evidence>
<sequence>MLSAIILALSVLQLLIAIAVLGLSISIARKPTYDTVSRLSYARWKPWYFNTTLRYFIFLGVYGIISAIVNIISMFFTAVSSLITLVMNIMGAMLFLAGGIVWAVSTKRWRLSCTDVTLALESSGFSGPFAEKTGTSCRRCIVDGALVYALFALSVGLAVCSFLHHRNLTHSARF</sequence>
<feature type="transmembrane region" description="Helical" evidence="5">
    <location>
        <begin position="145"/>
        <end position="164"/>
    </location>
</feature>
<dbReference type="InterPro" id="IPR008253">
    <property type="entry name" value="Marvel"/>
</dbReference>
<dbReference type="STRING" id="356882.A0A423X1T6"/>
<dbReference type="OrthoDB" id="2017497at2759"/>
<feature type="transmembrane region" description="Helical" evidence="5">
    <location>
        <begin position="52"/>
        <end position="75"/>
    </location>
</feature>
<proteinExistence type="predicted"/>
<comment type="caution">
    <text evidence="7">The sequence shown here is derived from an EMBL/GenBank/DDBJ whole genome shotgun (WGS) entry which is preliminary data.</text>
</comment>
<keyword evidence="3 5" id="KW-1133">Transmembrane helix</keyword>
<evidence type="ECO:0000256" key="4">
    <source>
        <dbReference type="ARBA" id="ARBA00023136"/>
    </source>
</evidence>
<feature type="transmembrane region" description="Helical" evidence="5">
    <location>
        <begin position="82"/>
        <end position="104"/>
    </location>
</feature>
<keyword evidence="2 5" id="KW-0812">Transmembrane</keyword>
<protein>
    <recommendedName>
        <fullName evidence="6">MARVEL domain-containing protein</fullName>
    </recommendedName>
</protein>
<dbReference type="Pfam" id="PF01284">
    <property type="entry name" value="MARVEL"/>
    <property type="match status" value="1"/>
</dbReference>
<organism evidence="7 8">
    <name type="scientific">Cytospora schulzeri</name>
    <dbReference type="NCBI Taxonomy" id="448051"/>
    <lineage>
        <taxon>Eukaryota</taxon>
        <taxon>Fungi</taxon>
        <taxon>Dikarya</taxon>
        <taxon>Ascomycota</taxon>
        <taxon>Pezizomycotina</taxon>
        <taxon>Sordariomycetes</taxon>
        <taxon>Sordariomycetidae</taxon>
        <taxon>Diaporthales</taxon>
        <taxon>Cytosporaceae</taxon>
        <taxon>Cytospora</taxon>
    </lineage>
</organism>
<accession>A0A423X1T6</accession>
<evidence type="ECO:0000313" key="8">
    <source>
        <dbReference type="Proteomes" id="UP000283895"/>
    </source>
</evidence>
<keyword evidence="8" id="KW-1185">Reference proteome</keyword>
<dbReference type="GO" id="GO:0016020">
    <property type="term" value="C:membrane"/>
    <property type="evidence" value="ECO:0007669"/>
    <property type="project" value="UniProtKB-SubCell"/>
</dbReference>
<evidence type="ECO:0000256" key="3">
    <source>
        <dbReference type="ARBA" id="ARBA00022989"/>
    </source>
</evidence>